<dbReference type="Proteomes" id="UP000499080">
    <property type="component" value="Unassembled WGS sequence"/>
</dbReference>
<reference evidence="1 2" key="1">
    <citation type="journal article" date="2019" name="Sci. Rep.">
        <title>Orb-weaving spider Araneus ventricosus genome elucidates the spidroin gene catalogue.</title>
        <authorList>
            <person name="Kono N."/>
            <person name="Nakamura H."/>
            <person name="Ohtoshi R."/>
            <person name="Moran D.A.P."/>
            <person name="Shinohara A."/>
            <person name="Yoshida Y."/>
            <person name="Fujiwara M."/>
            <person name="Mori M."/>
            <person name="Tomita M."/>
            <person name="Arakawa K."/>
        </authorList>
    </citation>
    <scope>NUCLEOTIDE SEQUENCE [LARGE SCALE GENOMIC DNA]</scope>
</reference>
<protein>
    <submittedName>
        <fullName evidence="1">Uncharacterized protein</fullName>
    </submittedName>
</protein>
<keyword evidence="2" id="KW-1185">Reference proteome</keyword>
<organism evidence="1 2">
    <name type="scientific">Araneus ventricosus</name>
    <name type="common">Orbweaver spider</name>
    <name type="synonym">Epeira ventricosa</name>
    <dbReference type="NCBI Taxonomy" id="182803"/>
    <lineage>
        <taxon>Eukaryota</taxon>
        <taxon>Metazoa</taxon>
        <taxon>Ecdysozoa</taxon>
        <taxon>Arthropoda</taxon>
        <taxon>Chelicerata</taxon>
        <taxon>Arachnida</taxon>
        <taxon>Araneae</taxon>
        <taxon>Araneomorphae</taxon>
        <taxon>Entelegynae</taxon>
        <taxon>Araneoidea</taxon>
        <taxon>Araneidae</taxon>
        <taxon>Araneus</taxon>
    </lineage>
</organism>
<dbReference type="EMBL" id="BGPR01041728">
    <property type="protein sequence ID" value="GBO18063.1"/>
    <property type="molecule type" value="Genomic_DNA"/>
</dbReference>
<gene>
    <name evidence="1" type="ORF">AVEN_231130_1</name>
</gene>
<comment type="caution">
    <text evidence="1">The sequence shown here is derived from an EMBL/GenBank/DDBJ whole genome shotgun (WGS) entry which is preliminary data.</text>
</comment>
<accession>A0A4Y2UYR1</accession>
<proteinExistence type="predicted"/>
<evidence type="ECO:0000313" key="1">
    <source>
        <dbReference type="EMBL" id="GBO18063.1"/>
    </source>
</evidence>
<sequence length="98" mass="10802">MHHTSLAQPGEQYDKLLEYDPALILSLSFTNHLYQAFRQQTTALKLSASSSPSIIIISFSPKPTPSVLTKQPAPNNITIVVSFVMQVHLLVTLNTHSS</sequence>
<evidence type="ECO:0000313" key="2">
    <source>
        <dbReference type="Proteomes" id="UP000499080"/>
    </source>
</evidence>
<dbReference type="AlphaFoldDB" id="A0A4Y2UYR1"/>
<name>A0A4Y2UYR1_ARAVE</name>